<sequence length="56" mass="6052">MVSWQVVGQDNDHGFGSSRSSTYFVTKFTHRDTGYFAAASGEKTGGKYQVDAGTVN</sequence>
<organism evidence="1 2">
    <name type="scientific">Sclerotinia sclerotiorum (strain ATCC 18683 / 1980 / Ss-1)</name>
    <name type="common">White mold</name>
    <name type="synonym">Whetzelinia sclerotiorum</name>
    <dbReference type="NCBI Taxonomy" id="665079"/>
    <lineage>
        <taxon>Eukaryota</taxon>
        <taxon>Fungi</taxon>
        <taxon>Dikarya</taxon>
        <taxon>Ascomycota</taxon>
        <taxon>Pezizomycotina</taxon>
        <taxon>Leotiomycetes</taxon>
        <taxon>Helotiales</taxon>
        <taxon>Sclerotiniaceae</taxon>
        <taxon>Sclerotinia</taxon>
    </lineage>
</organism>
<evidence type="ECO:0000313" key="2">
    <source>
        <dbReference type="Proteomes" id="UP000001312"/>
    </source>
</evidence>
<dbReference type="RefSeq" id="XP_001589869.1">
    <property type="nucleotide sequence ID" value="XM_001589819.1"/>
</dbReference>
<name>A7EW82_SCLS1</name>
<keyword evidence="2" id="KW-1185">Reference proteome</keyword>
<dbReference type="Proteomes" id="UP000001312">
    <property type="component" value="Unassembled WGS sequence"/>
</dbReference>
<dbReference type="HOGENOM" id="CLU_3015590_0_0_1"/>
<dbReference type="AlphaFoldDB" id="A7EW82"/>
<reference evidence="2" key="1">
    <citation type="journal article" date="2011" name="PLoS Genet.">
        <title>Genomic analysis of the necrotrophic fungal pathogens Sclerotinia sclerotiorum and Botrytis cinerea.</title>
        <authorList>
            <person name="Amselem J."/>
            <person name="Cuomo C.A."/>
            <person name="van Kan J.A."/>
            <person name="Viaud M."/>
            <person name="Benito E.P."/>
            <person name="Couloux A."/>
            <person name="Coutinho P.M."/>
            <person name="de Vries R.P."/>
            <person name="Dyer P.S."/>
            <person name="Fillinger S."/>
            <person name="Fournier E."/>
            <person name="Gout L."/>
            <person name="Hahn M."/>
            <person name="Kohn L."/>
            <person name="Lapalu N."/>
            <person name="Plummer K.M."/>
            <person name="Pradier J.M."/>
            <person name="Quevillon E."/>
            <person name="Sharon A."/>
            <person name="Simon A."/>
            <person name="ten Have A."/>
            <person name="Tudzynski B."/>
            <person name="Tudzynski P."/>
            <person name="Wincker P."/>
            <person name="Andrew M."/>
            <person name="Anthouard V."/>
            <person name="Beever R.E."/>
            <person name="Beffa R."/>
            <person name="Benoit I."/>
            <person name="Bouzid O."/>
            <person name="Brault B."/>
            <person name="Chen Z."/>
            <person name="Choquer M."/>
            <person name="Collemare J."/>
            <person name="Cotton P."/>
            <person name="Danchin E.G."/>
            <person name="Da Silva C."/>
            <person name="Gautier A."/>
            <person name="Giraud C."/>
            <person name="Giraud T."/>
            <person name="Gonzalez C."/>
            <person name="Grossetete S."/>
            <person name="Guldener U."/>
            <person name="Henrissat B."/>
            <person name="Howlett B.J."/>
            <person name="Kodira C."/>
            <person name="Kretschmer M."/>
            <person name="Lappartient A."/>
            <person name="Leroch M."/>
            <person name="Levis C."/>
            <person name="Mauceli E."/>
            <person name="Neuveglise C."/>
            <person name="Oeser B."/>
            <person name="Pearson M."/>
            <person name="Poulain J."/>
            <person name="Poussereau N."/>
            <person name="Quesneville H."/>
            <person name="Rascle C."/>
            <person name="Schumacher J."/>
            <person name="Segurens B."/>
            <person name="Sexton A."/>
            <person name="Silva E."/>
            <person name="Sirven C."/>
            <person name="Soanes D.M."/>
            <person name="Talbot N.J."/>
            <person name="Templeton M."/>
            <person name="Yandava C."/>
            <person name="Yarden O."/>
            <person name="Zeng Q."/>
            <person name="Rollins J.A."/>
            <person name="Lebrun M.H."/>
            <person name="Dickman M."/>
        </authorList>
    </citation>
    <scope>NUCLEOTIDE SEQUENCE [LARGE SCALE GENOMIC DNA]</scope>
    <source>
        <strain evidence="2">ATCC 18683 / 1980 / Ss-1</strain>
    </source>
</reference>
<gene>
    <name evidence="1" type="ORF">SS1G_09591</name>
</gene>
<dbReference type="GeneID" id="5485861"/>
<dbReference type="KEGG" id="ssl:SS1G_09591"/>
<dbReference type="EMBL" id="CH476633">
    <property type="protein sequence ID" value="EDN93724.1"/>
    <property type="molecule type" value="Genomic_DNA"/>
</dbReference>
<dbReference type="InParanoid" id="A7EW82"/>
<evidence type="ECO:0000313" key="1">
    <source>
        <dbReference type="EMBL" id="EDN93724.1"/>
    </source>
</evidence>
<proteinExistence type="predicted"/>
<protein>
    <submittedName>
        <fullName evidence="1">Uncharacterized protein</fullName>
    </submittedName>
</protein>
<accession>A7EW82</accession>